<keyword evidence="1" id="KW-0812">Transmembrane</keyword>
<evidence type="ECO:0000313" key="3">
    <source>
        <dbReference type="Proteomes" id="UP000657385"/>
    </source>
</evidence>
<organism evidence="2 3">
    <name type="scientific">Streptacidiphilus fuscans</name>
    <dbReference type="NCBI Taxonomy" id="2789292"/>
    <lineage>
        <taxon>Bacteria</taxon>
        <taxon>Bacillati</taxon>
        <taxon>Actinomycetota</taxon>
        <taxon>Actinomycetes</taxon>
        <taxon>Kitasatosporales</taxon>
        <taxon>Streptomycetaceae</taxon>
        <taxon>Streptacidiphilus</taxon>
    </lineage>
</organism>
<protein>
    <submittedName>
        <fullName evidence="2">Uncharacterized protein</fullName>
    </submittedName>
</protein>
<sequence length="88" mass="9575">MVRVSDKARRAQVRLLMGAAFTMASLVFTIFVSVAQAQQAGAWLTATVAGVLLTTWFGLDVWITRRSNREQLHGSGGVTPMTGAKRPR</sequence>
<comment type="caution">
    <text evidence="2">The sequence shown here is derived from an EMBL/GenBank/DDBJ whole genome shotgun (WGS) entry which is preliminary data.</text>
</comment>
<feature type="transmembrane region" description="Helical" evidence="1">
    <location>
        <begin position="12"/>
        <end position="34"/>
    </location>
</feature>
<keyword evidence="1" id="KW-1133">Transmembrane helix</keyword>
<accession>A0A931FCN4</accession>
<dbReference type="RefSeq" id="WP_196195102.1">
    <property type="nucleotide sequence ID" value="NZ_JADPRT010000007.1"/>
</dbReference>
<dbReference type="AlphaFoldDB" id="A0A931FCN4"/>
<gene>
    <name evidence="2" type="ORF">I2501_17990</name>
</gene>
<reference evidence="2" key="1">
    <citation type="submission" date="2020-11" db="EMBL/GenBank/DDBJ databases">
        <title>Isolation and identification of active actinomycetes.</title>
        <authorList>
            <person name="Yu B."/>
        </authorList>
    </citation>
    <scope>NUCLEOTIDE SEQUENCE</scope>
    <source>
        <strain evidence="2">NEAU-YB345</strain>
    </source>
</reference>
<dbReference type="Proteomes" id="UP000657385">
    <property type="component" value="Unassembled WGS sequence"/>
</dbReference>
<keyword evidence="1" id="KW-0472">Membrane</keyword>
<proteinExistence type="predicted"/>
<name>A0A931FCN4_9ACTN</name>
<evidence type="ECO:0000256" key="1">
    <source>
        <dbReference type="SAM" id="Phobius"/>
    </source>
</evidence>
<feature type="transmembrane region" description="Helical" evidence="1">
    <location>
        <begin position="40"/>
        <end position="63"/>
    </location>
</feature>
<keyword evidence="3" id="KW-1185">Reference proteome</keyword>
<evidence type="ECO:0000313" key="2">
    <source>
        <dbReference type="EMBL" id="MBF9069917.1"/>
    </source>
</evidence>
<dbReference type="EMBL" id="JADPRT010000007">
    <property type="protein sequence ID" value="MBF9069917.1"/>
    <property type="molecule type" value="Genomic_DNA"/>
</dbReference>